<accession>A0ABX1C468</accession>
<sequence length="220" mass="22711">MLGKRVLSLLAGTVFLLAGTLSACGGLREEESATVNAHISEEPGYRPEIPSAVDSPELPPSSGPQQRPTPGAEGAIRVSKAHSSLMRQAARVSSAELVLHRDMWDFLTAQAGNHAHFQAPMQISGDEGERVGTTLSGRSLTAVLASLYRTIHTAEPGEGDQELAAVLYDRIKDGLASLGADGEPVTITLDDGSVPAPVRTSMPPPAGSSSTGPGTPSPSA</sequence>
<dbReference type="Proteomes" id="UP000695264">
    <property type="component" value="Unassembled WGS sequence"/>
</dbReference>
<dbReference type="RefSeq" id="WP_168102341.1">
    <property type="nucleotide sequence ID" value="NZ_JAATEN010000009.1"/>
</dbReference>
<reference evidence="2 3" key="1">
    <citation type="submission" date="2020-03" db="EMBL/GenBank/DDBJ databases">
        <title>WGS of actinomycetes isolated from Thailand.</title>
        <authorList>
            <person name="Thawai C."/>
        </authorList>
    </citation>
    <scope>NUCLEOTIDE SEQUENCE [LARGE SCALE GENOMIC DNA]</scope>
    <source>
        <strain evidence="2 3">PLAI 1-29</strain>
    </source>
</reference>
<protein>
    <recommendedName>
        <fullName evidence="4">Lipoprotein</fullName>
    </recommendedName>
</protein>
<evidence type="ECO:0008006" key="4">
    <source>
        <dbReference type="Google" id="ProtNLM"/>
    </source>
</evidence>
<dbReference type="EMBL" id="JAATEN010000009">
    <property type="protein sequence ID" value="NJQ01729.1"/>
    <property type="molecule type" value="Genomic_DNA"/>
</dbReference>
<feature type="region of interest" description="Disordered" evidence="1">
    <location>
        <begin position="39"/>
        <end position="75"/>
    </location>
</feature>
<evidence type="ECO:0000313" key="3">
    <source>
        <dbReference type="Proteomes" id="UP000695264"/>
    </source>
</evidence>
<evidence type="ECO:0000313" key="2">
    <source>
        <dbReference type="EMBL" id="NJQ01729.1"/>
    </source>
</evidence>
<evidence type="ECO:0000256" key="1">
    <source>
        <dbReference type="SAM" id="MobiDB-lite"/>
    </source>
</evidence>
<name>A0ABX1C468_9ACTN</name>
<feature type="region of interest" description="Disordered" evidence="1">
    <location>
        <begin position="179"/>
        <end position="220"/>
    </location>
</feature>
<organism evidence="2 3">
    <name type="scientific">Streptomyces zingiberis</name>
    <dbReference type="NCBI Taxonomy" id="2053010"/>
    <lineage>
        <taxon>Bacteria</taxon>
        <taxon>Bacillati</taxon>
        <taxon>Actinomycetota</taxon>
        <taxon>Actinomycetes</taxon>
        <taxon>Kitasatosporales</taxon>
        <taxon>Streptomycetaceae</taxon>
        <taxon>Streptomyces</taxon>
    </lineage>
</organism>
<comment type="caution">
    <text evidence="2">The sequence shown here is derived from an EMBL/GenBank/DDBJ whole genome shotgun (WGS) entry which is preliminary data.</text>
</comment>
<dbReference type="PROSITE" id="PS51257">
    <property type="entry name" value="PROKAR_LIPOPROTEIN"/>
    <property type="match status" value="1"/>
</dbReference>
<gene>
    <name evidence="2" type="ORF">HCK00_14615</name>
</gene>
<keyword evidence="3" id="KW-1185">Reference proteome</keyword>
<proteinExistence type="predicted"/>